<organism evidence="2 3">
    <name type="scientific">Candidatus Dechloromonas phosphorivorans</name>
    <dbReference type="NCBI Taxonomy" id="2899244"/>
    <lineage>
        <taxon>Bacteria</taxon>
        <taxon>Pseudomonadati</taxon>
        <taxon>Pseudomonadota</taxon>
        <taxon>Betaproteobacteria</taxon>
        <taxon>Rhodocyclales</taxon>
        <taxon>Azonexaceae</taxon>
        <taxon>Dechloromonas</taxon>
    </lineage>
</organism>
<reference evidence="2 3" key="1">
    <citation type="submission" date="2020-10" db="EMBL/GenBank/DDBJ databases">
        <title>Connecting structure to function with the recovery of over 1000 high-quality activated sludge metagenome-assembled genomes encoding full-length rRNA genes using long-read sequencing.</title>
        <authorList>
            <person name="Singleton C.M."/>
            <person name="Petriglieri F."/>
            <person name="Kristensen J.M."/>
            <person name="Kirkegaard R.H."/>
            <person name="Michaelsen T.Y."/>
            <person name="Andersen M.H."/>
            <person name="Karst S.M."/>
            <person name="Dueholm M.S."/>
            <person name="Nielsen P.H."/>
            <person name="Albertsen M."/>
        </authorList>
    </citation>
    <scope>NUCLEOTIDE SEQUENCE [LARGE SCALE GENOMIC DNA]</scope>
    <source>
        <strain evidence="2">EsbW_18-Q3-R4-48_BATAC.463</strain>
    </source>
</reference>
<sequence>MTEENPQFPLAPAPFTGECREVDIGACFDWLRQGWAIFAGNPGAWIGSTVLLLVILLAISIVPVFGQIGANLLLPIFGAGLLQLCRVQSEGGQAEIVDIFIGFRKNAGPLVMVGVIYVAGVFGIAFIAFLLVSGGILGGVVTGKVAGVGIAFGGVMLAALLVLILSIPVIMATWFAPALVFFHHMKPVDAMKASFEAGVKNWMAMGFFGIILMIMAFFAMLPIGLGLLLLLPVFSGAVYASYRDIFEGV</sequence>
<keyword evidence="1" id="KW-1133">Transmembrane helix</keyword>
<feature type="transmembrane region" description="Helical" evidence="1">
    <location>
        <begin position="44"/>
        <end position="65"/>
    </location>
</feature>
<evidence type="ECO:0000313" key="2">
    <source>
        <dbReference type="EMBL" id="MBK7415946.1"/>
    </source>
</evidence>
<protein>
    <recommendedName>
        <fullName evidence="4">Transmembrane protein</fullName>
    </recommendedName>
</protein>
<comment type="caution">
    <text evidence="2">The sequence shown here is derived from an EMBL/GenBank/DDBJ whole genome shotgun (WGS) entry which is preliminary data.</text>
</comment>
<accession>A0A935KC18</accession>
<feature type="transmembrane region" description="Helical" evidence="1">
    <location>
        <begin position="149"/>
        <end position="182"/>
    </location>
</feature>
<dbReference type="AlphaFoldDB" id="A0A935KC18"/>
<gene>
    <name evidence="2" type="ORF">IPJ38_13340</name>
</gene>
<dbReference type="Proteomes" id="UP000739411">
    <property type="component" value="Unassembled WGS sequence"/>
</dbReference>
<keyword evidence="1" id="KW-0472">Membrane</keyword>
<evidence type="ECO:0000256" key="1">
    <source>
        <dbReference type="SAM" id="Phobius"/>
    </source>
</evidence>
<feature type="transmembrane region" description="Helical" evidence="1">
    <location>
        <begin position="110"/>
        <end position="137"/>
    </location>
</feature>
<proteinExistence type="predicted"/>
<feature type="transmembrane region" description="Helical" evidence="1">
    <location>
        <begin position="202"/>
        <end position="231"/>
    </location>
</feature>
<dbReference type="InterPro" id="IPR047798">
    <property type="entry name" value="BPSS1780-like"/>
</dbReference>
<name>A0A935KC18_9RHOO</name>
<evidence type="ECO:0000313" key="3">
    <source>
        <dbReference type="Proteomes" id="UP000739411"/>
    </source>
</evidence>
<dbReference type="NCBIfam" id="NF041043">
    <property type="entry name" value="BPSS1780_fam"/>
    <property type="match status" value="1"/>
</dbReference>
<evidence type="ECO:0008006" key="4">
    <source>
        <dbReference type="Google" id="ProtNLM"/>
    </source>
</evidence>
<dbReference type="EMBL" id="JADJMS010000028">
    <property type="protein sequence ID" value="MBK7415946.1"/>
    <property type="molecule type" value="Genomic_DNA"/>
</dbReference>
<keyword evidence="1" id="KW-0812">Transmembrane</keyword>